<dbReference type="GO" id="GO:0016787">
    <property type="term" value="F:hydrolase activity"/>
    <property type="evidence" value="ECO:0007669"/>
    <property type="project" value="UniProtKB-KW"/>
</dbReference>
<protein>
    <submittedName>
        <fullName evidence="4">P-loop containing nucleoside triphosphate hydrolase protein</fullName>
    </submittedName>
</protein>
<evidence type="ECO:0000313" key="4">
    <source>
        <dbReference type="EMBL" id="KAK8166467.1"/>
    </source>
</evidence>
<dbReference type="InterPro" id="IPR003593">
    <property type="entry name" value="AAA+_ATPase"/>
</dbReference>
<reference evidence="4 5" key="1">
    <citation type="journal article" date="2022" name="G3 (Bethesda)">
        <title>Enemy or ally: a genomic approach to elucidate the lifestyle of Phyllosticta citrichinaensis.</title>
        <authorList>
            <person name="Buijs V.A."/>
            <person name="Groenewald J.Z."/>
            <person name="Haridas S."/>
            <person name="LaButti K.M."/>
            <person name="Lipzen A."/>
            <person name="Martin F.M."/>
            <person name="Barry K."/>
            <person name="Grigoriev I.V."/>
            <person name="Crous P.W."/>
            <person name="Seidl M.F."/>
        </authorList>
    </citation>
    <scope>NUCLEOTIDE SEQUENCE [LARGE SCALE GENOMIC DNA]</scope>
    <source>
        <strain evidence="4 5">CBS 129764</strain>
    </source>
</reference>
<dbReference type="InterPro" id="IPR027417">
    <property type="entry name" value="P-loop_NTPase"/>
</dbReference>
<dbReference type="InterPro" id="IPR056599">
    <property type="entry name" value="AAA_lid_fung"/>
</dbReference>
<evidence type="ECO:0000256" key="2">
    <source>
        <dbReference type="ARBA" id="ARBA00022840"/>
    </source>
</evidence>
<dbReference type="EMBL" id="JBBWUH010000005">
    <property type="protein sequence ID" value="KAK8166467.1"/>
    <property type="molecule type" value="Genomic_DNA"/>
</dbReference>
<accession>A0ABR1XTQ3</accession>
<dbReference type="Pfam" id="PF00004">
    <property type="entry name" value="AAA"/>
    <property type="match status" value="1"/>
</dbReference>
<keyword evidence="2" id="KW-0067">ATP-binding</keyword>
<gene>
    <name evidence="4" type="ORF">IWX90DRAFT_214136</name>
</gene>
<keyword evidence="4" id="KW-0378">Hydrolase</keyword>
<dbReference type="SUPFAM" id="SSF52540">
    <property type="entry name" value="P-loop containing nucleoside triphosphate hydrolases"/>
    <property type="match status" value="1"/>
</dbReference>
<feature type="domain" description="AAA+ ATPase" evidence="3">
    <location>
        <begin position="68"/>
        <end position="195"/>
    </location>
</feature>
<name>A0ABR1XTQ3_9PEZI</name>
<dbReference type="PANTHER" id="PTHR46411:SF2">
    <property type="entry name" value="AAA+ ATPASE DOMAIN-CONTAINING PROTEIN"/>
    <property type="match status" value="1"/>
</dbReference>
<keyword evidence="1" id="KW-0547">Nucleotide-binding</keyword>
<evidence type="ECO:0000313" key="5">
    <source>
        <dbReference type="Proteomes" id="UP001456524"/>
    </source>
</evidence>
<dbReference type="PRINTS" id="PR00819">
    <property type="entry name" value="CBXCFQXSUPER"/>
</dbReference>
<keyword evidence="5" id="KW-1185">Reference proteome</keyword>
<sequence>MPPNTFGFVMSNRQWHKIMVDKISEVQWEEKAFDSIVMEPSTKELIQALVTSKIEESKTTDHISGKGNRLIMLLHGGPGTGKTLTAEIIAEYTRKPLYRIASGEIGTNPEAVERYLDVVLDLGKQWDCVVLLDEAEVFLQTRSLTDLARNALVSVFLRVLEYFQGILILTSNRVATFDEAFKSRIQLALHYEPLGKKERKQVWQNFITRLDTSDGSNVDVADLKENVDRLAEVNMNGRQIRNAITTARQLAMFKKKTKKTRVDYKTLEYIIGVSQKFDSYLSQVNEDLTDEEIARDEGVR</sequence>
<dbReference type="SMART" id="SM00382">
    <property type="entry name" value="AAA"/>
    <property type="match status" value="1"/>
</dbReference>
<proteinExistence type="predicted"/>
<dbReference type="Gene3D" id="3.40.50.300">
    <property type="entry name" value="P-loop containing nucleotide triphosphate hydrolases"/>
    <property type="match status" value="1"/>
</dbReference>
<dbReference type="Proteomes" id="UP001456524">
    <property type="component" value="Unassembled WGS sequence"/>
</dbReference>
<comment type="caution">
    <text evidence="4">The sequence shown here is derived from an EMBL/GenBank/DDBJ whole genome shotgun (WGS) entry which is preliminary data.</text>
</comment>
<evidence type="ECO:0000256" key="1">
    <source>
        <dbReference type="ARBA" id="ARBA00022741"/>
    </source>
</evidence>
<dbReference type="InterPro" id="IPR003959">
    <property type="entry name" value="ATPase_AAA_core"/>
</dbReference>
<organism evidence="4 5">
    <name type="scientific">Phyllosticta citrichinensis</name>
    <dbReference type="NCBI Taxonomy" id="1130410"/>
    <lineage>
        <taxon>Eukaryota</taxon>
        <taxon>Fungi</taxon>
        <taxon>Dikarya</taxon>
        <taxon>Ascomycota</taxon>
        <taxon>Pezizomycotina</taxon>
        <taxon>Dothideomycetes</taxon>
        <taxon>Dothideomycetes incertae sedis</taxon>
        <taxon>Botryosphaeriales</taxon>
        <taxon>Phyllostictaceae</taxon>
        <taxon>Phyllosticta</taxon>
    </lineage>
</organism>
<dbReference type="InterPro" id="IPR000641">
    <property type="entry name" value="CbxX/CfxQ"/>
</dbReference>
<evidence type="ECO:0000259" key="3">
    <source>
        <dbReference type="SMART" id="SM00382"/>
    </source>
</evidence>
<dbReference type="PANTHER" id="PTHR46411">
    <property type="entry name" value="FAMILY ATPASE, PUTATIVE-RELATED"/>
    <property type="match status" value="1"/>
</dbReference>
<dbReference type="Pfam" id="PF23232">
    <property type="entry name" value="AAA_lid_13"/>
    <property type="match status" value="1"/>
</dbReference>